<evidence type="ECO:0000313" key="3">
    <source>
        <dbReference type="EMBL" id="KAK2139465.1"/>
    </source>
</evidence>
<feature type="compositionally biased region" description="Basic residues" evidence="1">
    <location>
        <begin position="110"/>
        <end position="121"/>
    </location>
</feature>
<organism evidence="3 4">
    <name type="scientific">Paralvinella palmiformis</name>
    <dbReference type="NCBI Taxonomy" id="53620"/>
    <lineage>
        <taxon>Eukaryota</taxon>
        <taxon>Metazoa</taxon>
        <taxon>Spiralia</taxon>
        <taxon>Lophotrochozoa</taxon>
        <taxon>Annelida</taxon>
        <taxon>Polychaeta</taxon>
        <taxon>Sedentaria</taxon>
        <taxon>Canalipalpata</taxon>
        <taxon>Terebellida</taxon>
        <taxon>Terebelliformia</taxon>
        <taxon>Alvinellidae</taxon>
        <taxon>Paralvinella</taxon>
    </lineage>
</organism>
<keyword evidence="4" id="KW-1185">Reference proteome</keyword>
<evidence type="ECO:0000256" key="1">
    <source>
        <dbReference type="SAM" id="MobiDB-lite"/>
    </source>
</evidence>
<protein>
    <submittedName>
        <fullName evidence="3">Uncharacterized protein</fullName>
    </submittedName>
</protein>
<gene>
    <name evidence="3" type="ORF">LSH36_1773g00000</name>
</gene>
<evidence type="ECO:0000256" key="2">
    <source>
        <dbReference type="SAM" id="SignalP"/>
    </source>
</evidence>
<name>A0AAD9MMZ4_9ANNE</name>
<accession>A0AAD9MMZ4</accession>
<feature type="compositionally biased region" description="Basic residues" evidence="1">
    <location>
        <begin position="128"/>
        <end position="142"/>
    </location>
</feature>
<evidence type="ECO:0000313" key="4">
    <source>
        <dbReference type="Proteomes" id="UP001208570"/>
    </source>
</evidence>
<reference evidence="3" key="1">
    <citation type="journal article" date="2023" name="Mol. Biol. Evol.">
        <title>Third-Generation Sequencing Reveals the Adaptive Role of the Epigenome in Three Deep-Sea Polychaetes.</title>
        <authorList>
            <person name="Perez M."/>
            <person name="Aroh O."/>
            <person name="Sun Y."/>
            <person name="Lan Y."/>
            <person name="Juniper S.K."/>
            <person name="Young C.R."/>
            <person name="Angers B."/>
            <person name="Qian P.Y."/>
        </authorList>
    </citation>
    <scope>NUCLEOTIDE SEQUENCE</scope>
    <source>
        <strain evidence="3">P08H-3</strain>
    </source>
</reference>
<feature type="chain" id="PRO_5042250734" evidence="2">
    <location>
        <begin position="22"/>
        <end position="310"/>
    </location>
</feature>
<keyword evidence="2" id="KW-0732">Signal</keyword>
<sequence length="310" mass="36172">MASIYTIYLLILIGHTLLTDATNKLGISQARQNEIPSRRRFICKDKETISSHGIEAKYLQRRQQVPIFNVIKCANEKITTLESHDRRNNVLSKGARDVNTILSQYDRQGRQRYRRHKHSKRNKDTKITNKQKHHATKHHLETKHRHGYIFNKDPDSVGTLPHEAETCTVITDFLSNGTSLKYIRQKAKELICEKGELYRKFHALEHLGNVDFKHESHRARIMKKWRHLACQLYQRFVGCLKETSSFTNYVPLPEDAAHNTPSNMGKTETLFTSCTDKEAVHVSDSSHVDFLNLMIGHDTEWTDDDQMWFY</sequence>
<proteinExistence type="predicted"/>
<dbReference type="AlphaFoldDB" id="A0AAD9MMZ4"/>
<feature type="region of interest" description="Disordered" evidence="1">
    <location>
        <begin position="107"/>
        <end position="142"/>
    </location>
</feature>
<dbReference type="Proteomes" id="UP001208570">
    <property type="component" value="Unassembled WGS sequence"/>
</dbReference>
<comment type="caution">
    <text evidence="3">The sequence shown here is derived from an EMBL/GenBank/DDBJ whole genome shotgun (WGS) entry which is preliminary data.</text>
</comment>
<feature type="signal peptide" evidence="2">
    <location>
        <begin position="1"/>
        <end position="21"/>
    </location>
</feature>
<dbReference type="EMBL" id="JAODUP010001771">
    <property type="protein sequence ID" value="KAK2139465.1"/>
    <property type="molecule type" value="Genomic_DNA"/>
</dbReference>